<dbReference type="SUPFAM" id="SSF52540">
    <property type="entry name" value="P-loop containing nucleoside triphosphate hydrolases"/>
    <property type="match status" value="1"/>
</dbReference>
<dbReference type="CDD" id="cd06170">
    <property type="entry name" value="LuxR_C_like"/>
    <property type="match status" value="1"/>
</dbReference>
<proteinExistence type="predicted"/>
<comment type="caution">
    <text evidence="5">The sequence shown here is derived from an EMBL/GenBank/DDBJ whole genome shotgun (WGS) entry which is preliminary data.</text>
</comment>
<dbReference type="InterPro" id="IPR000792">
    <property type="entry name" value="Tscrpt_reg_LuxR_C"/>
</dbReference>
<evidence type="ECO:0000256" key="2">
    <source>
        <dbReference type="ARBA" id="ARBA00022840"/>
    </source>
</evidence>
<dbReference type="SUPFAM" id="SSF46894">
    <property type="entry name" value="C-terminal effector domain of the bipartite response regulators"/>
    <property type="match status" value="1"/>
</dbReference>
<protein>
    <submittedName>
        <fullName evidence="5">AAA family ATPase</fullName>
    </submittedName>
</protein>
<evidence type="ECO:0000313" key="5">
    <source>
        <dbReference type="EMBL" id="MFK4267409.1"/>
    </source>
</evidence>
<reference evidence="5 6" key="1">
    <citation type="submission" date="2024-11" db="EMBL/GenBank/DDBJ databases">
        <title>The Natural Products Discovery Center: Release of the First 8490 Sequenced Strains for Exploring Actinobacteria Biosynthetic Diversity.</title>
        <authorList>
            <person name="Kalkreuter E."/>
            <person name="Kautsar S.A."/>
            <person name="Yang D."/>
            <person name="Bader C.D."/>
            <person name="Teijaro C.N."/>
            <person name="Fluegel L."/>
            <person name="Davis C.M."/>
            <person name="Simpson J.R."/>
            <person name="Lauterbach L."/>
            <person name="Steele A.D."/>
            <person name="Gui C."/>
            <person name="Meng S."/>
            <person name="Li G."/>
            <person name="Viehrig K."/>
            <person name="Ye F."/>
            <person name="Su P."/>
            <person name="Kiefer A.F."/>
            <person name="Nichols A."/>
            <person name="Cepeda A.J."/>
            <person name="Yan W."/>
            <person name="Fan B."/>
            <person name="Jiang Y."/>
            <person name="Adhikari A."/>
            <person name="Zheng C.-J."/>
            <person name="Schuster L."/>
            <person name="Cowan T.M."/>
            <person name="Smanski M.J."/>
            <person name="Chevrette M.G."/>
            <person name="De Carvalho L.P.S."/>
            <person name="Shen B."/>
        </authorList>
    </citation>
    <scope>NUCLEOTIDE SEQUENCE [LARGE SCALE GENOMIC DNA]</scope>
    <source>
        <strain evidence="5 6">NPDC020863</strain>
    </source>
</reference>
<keyword evidence="2" id="KW-0067">ATP-binding</keyword>
<dbReference type="InterPro" id="IPR041664">
    <property type="entry name" value="AAA_16"/>
</dbReference>
<feature type="region of interest" description="Disordered" evidence="3">
    <location>
        <begin position="482"/>
        <end position="578"/>
    </location>
</feature>
<feature type="domain" description="HTH luxR-type" evidence="4">
    <location>
        <begin position="907"/>
        <end position="934"/>
    </location>
</feature>
<accession>A0ABW8LNB3</accession>
<dbReference type="InterPro" id="IPR036388">
    <property type="entry name" value="WH-like_DNA-bd_sf"/>
</dbReference>
<dbReference type="InterPro" id="IPR027417">
    <property type="entry name" value="P-loop_NTPase"/>
</dbReference>
<feature type="compositionally biased region" description="Low complexity" evidence="3">
    <location>
        <begin position="508"/>
        <end position="518"/>
    </location>
</feature>
<gene>
    <name evidence="5" type="ORF">ACI2L5_21090</name>
</gene>
<dbReference type="PRINTS" id="PR00038">
    <property type="entry name" value="HTHLUXR"/>
</dbReference>
<sequence length="964" mass="102499">MLIDRSAHIELAEATLHESAAGDFRLLVAEGGPGCGKSEFLKRFLGIAAESGAVVLDAPGLPCESGTPLGLVRRLAEHPALPDRTRERLRHAPSQDGPRAVERLCGALCALSASAPLVIAVDDLHHADQASLRQLLHIAHHARSAKILLIGTESPSGMDSPYSGMERPYGTERPYGRERPCGRGGDPLLGAELLRHPGFRRITLDPLGPESVARLAATLGDQPVDGRLGAECYALTGGNPLLLRALLQDRWAVPDTGGRAPRPTAGGPFHQAVVACLARTGTPIRDVAGALAVLGPSATPALLSRLLGLDATAVDRALQVLELSGLTDGHRCRHPVVAAAALDHLDAADRRLLHERGALLLHEQGARATEVADHLLAAQPTVPSWAVAVLRDAATQALVDDDAPAAIRYLDLACRACQEPPQRAATRIALAAATWRVNPSAAEHHLGDTLADLHTGTPTGSDAALLVRLLISCGRLEEAGRARARLQTADHPGNDPDNGPGPGPDPGAGPDTDTDGGAVRPSVVHPCPWPIASDESRPRPPSDTAASREPWDETPGPGAAAAVWGIPGSGTSEAAADEAERRLRACPLLDGTLAVVANAVRTLLRAGRTADADEWCHRLLKEATARRSPGWRAEFLAILAEIALRKGVLTDAEECARQALACLPGRGGSVLVGGPLACQVHAYTAMGRYDDATRVLHHPVPGALFQSVYGLAYLRARGHYHLATDHCRAALGDFLAVGRMAQRWGLDHPAVLPWRTDSAQAFLRLGERARAARMITEQLSCAHLWSDPHTRGVSLRLRARVAAAPERPHLLTQAVEVLQRSGDRLELARALADLGAAYRSVGESIRANNVRRRAWRMAEECGAKALCDAILPWQAMCGGDRPDLPGRDQGAGLSESEMRVAILAANGNSNREIALQLCVTMSTVEQHLTRVYRKLRISRRQQLPKSLIGPVGTPATDRRELSSL</sequence>
<dbReference type="EMBL" id="JBJDQH010000007">
    <property type="protein sequence ID" value="MFK4267409.1"/>
    <property type="molecule type" value="Genomic_DNA"/>
</dbReference>
<organism evidence="5 6">
    <name type="scientific">Streptomyces milbemycinicus</name>
    <dbReference type="NCBI Taxonomy" id="476552"/>
    <lineage>
        <taxon>Bacteria</taxon>
        <taxon>Bacillati</taxon>
        <taxon>Actinomycetota</taxon>
        <taxon>Actinomycetes</taxon>
        <taxon>Kitasatosporales</taxon>
        <taxon>Streptomycetaceae</taxon>
        <taxon>Streptomyces</taxon>
    </lineage>
</organism>
<dbReference type="InterPro" id="IPR011990">
    <property type="entry name" value="TPR-like_helical_dom_sf"/>
</dbReference>
<dbReference type="Pfam" id="PF00196">
    <property type="entry name" value="GerE"/>
    <property type="match status" value="1"/>
</dbReference>
<evidence type="ECO:0000256" key="3">
    <source>
        <dbReference type="SAM" id="MobiDB-lite"/>
    </source>
</evidence>
<dbReference type="SUPFAM" id="SSF48452">
    <property type="entry name" value="TPR-like"/>
    <property type="match status" value="1"/>
</dbReference>
<dbReference type="RefSeq" id="WP_404746829.1">
    <property type="nucleotide sequence ID" value="NZ_JBJDQH010000007.1"/>
</dbReference>
<dbReference type="SMART" id="SM00421">
    <property type="entry name" value="HTH_LUXR"/>
    <property type="match status" value="1"/>
</dbReference>
<dbReference type="PANTHER" id="PTHR16305">
    <property type="entry name" value="TESTICULAR SOLUBLE ADENYLYL CYCLASE"/>
    <property type="match status" value="1"/>
</dbReference>
<evidence type="ECO:0000313" key="6">
    <source>
        <dbReference type="Proteomes" id="UP001620295"/>
    </source>
</evidence>
<dbReference type="InterPro" id="IPR016032">
    <property type="entry name" value="Sig_transdc_resp-reg_C-effctor"/>
</dbReference>
<evidence type="ECO:0000259" key="4">
    <source>
        <dbReference type="PROSITE" id="PS00622"/>
    </source>
</evidence>
<dbReference type="Gene3D" id="1.10.10.10">
    <property type="entry name" value="Winged helix-like DNA-binding domain superfamily/Winged helix DNA-binding domain"/>
    <property type="match status" value="1"/>
</dbReference>
<dbReference type="PROSITE" id="PS00622">
    <property type="entry name" value="HTH_LUXR_1"/>
    <property type="match status" value="1"/>
</dbReference>
<dbReference type="Proteomes" id="UP001620295">
    <property type="component" value="Unassembled WGS sequence"/>
</dbReference>
<dbReference type="Gene3D" id="1.25.40.10">
    <property type="entry name" value="Tetratricopeptide repeat domain"/>
    <property type="match status" value="1"/>
</dbReference>
<dbReference type="PANTHER" id="PTHR16305:SF35">
    <property type="entry name" value="TRANSCRIPTIONAL ACTIVATOR DOMAIN"/>
    <property type="match status" value="1"/>
</dbReference>
<keyword evidence="6" id="KW-1185">Reference proteome</keyword>
<name>A0ABW8LNB3_9ACTN</name>
<dbReference type="Pfam" id="PF13191">
    <property type="entry name" value="AAA_16"/>
    <property type="match status" value="1"/>
</dbReference>
<keyword evidence="1" id="KW-0547">Nucleotide-binding</keyword>
<evidence type="ECO:0000256" key="1">
    <source>
        <dbReference type="ARBA" id="ARBA00022741"/>
    </source>
</evidence>